<dbReference type="InterPro" id="IPR015915">
    <property type="entry name" value="Kelch-typ_b-propeller"/>
</dbReference>
<proteinExistence type="predicted"/>
<dbReference type="PANTHER" id="PTHR23244:SF456">
    <property type="entry name" value="MULTIPLE EPIDERMAL GROWTH FACTOR-LIKE DOMAINS PROTEIN 8"/>
    <property type="match status" value="1"/>
</dbReference>
<dbReference type="PANTHER" id="PTHR23244">
    <property type="entry name" value="KELCH REPEAT DOMAIN"/>
    <property type="match status" value="1"/>
</dbReference>
<protein>
    <submittedName>
        <fullName evidence="1">Uncharacterized protein</fullName>
    </submittedName>
</protein>
<gene>
    <name evidence="1" type="ORF">GWR21_02020</name>
</gene>
<reference evidence="1 2" key="1">
    <citation type="submission" date="2020-01" db="EMBL/GenBank/DDBJ databases">
        <title>Complete genome sequence of Chitinophaga sp. H33E-04 isolated from quinoa roots.</title>
        <authorList>
            <person name="Weon H.-Y."/>
            <person name="Lee S.A."/>
        </authorList>
    </citation>
    <scope>NUCLEOTIDE SEQUENCE [LARGE SCALE GENOMIC DNA]</scope>
    <source>
        <strain evidence="1 2">H33E-04</strain>
    </source>
</reference>
<accession>A0A6B9ZA72</accession>
<dbReference type="SUPFAM" id="SSF117281">
    <property type="entry name" value="Kelch motif"/>
    <property type="match status" value="1"/>
</dbReference>
<dbReference type="KEGG" id="chih:GWR21_02020"/>
<keyword evidence="2" id="KW-1185">Reference proteome</keyword>
<dbReference type="Proteomes" id="UP000476411">
    <property type="component" value="Chromosome"/>
</dbReference>
<name>A0A6B9ZA72_9BACT</name>
<evidence type="ECO:0000313" key="2">
    <source>
        <dbReference type="Proteomes" id="UP000476411"/>
    </source>
</evidence>
<dbReference type="Gene3D" id="2.120.10.80">
    <property type="entry name" value="Kelch-type beta propeller"/>
    <property type="match status" value="1"/>
</dbReference>
<evidence type="ECO:0000313" key="1">
    <source>
        <dbReference type="EMBL" id="QHS58411.1"/>
    </source>
</evidence>
<organism evidence="1 2">
    <name type="scientific">Chitinophaga agri</name>
    <dbReference type="NCBI Taxonomy" id="2703787"/>
    <lineage>
        <taxon>Bacteria</taxon>
        <taxon>Pseudomonadati</taxon>
        <taxon>Bacteroidota</taxon>
        <taxon>Chitinophagia</taxon>
        <taxon>Chitinophagales</taxon>
        <taxon>Chitinophagaceae</taxon>
        <taxon>Chitinophaga</taxon>
    </lineage>
</organism>
<sequence>MDKFILNTVNNTISDDNADVRFAITCDNPDNTAKIKAIEIDVQSLAEIVDWTGVIPSITNIREPHASAKVESSGTKTGTITFTFSYATSFSDCGNRIEFTLVNLKKKEGQTFPASAPIKFKLRTISAVIGTYPDDYVFNNILVSAKKPEIMTFRISPSITRNSNEVIIAFETINATTCEVKDKPGNVICTYTHIDQTKPFRVNYKVQLGSATSSIRPPFYLSARDGVMEAQENTVANVIRVDNADWNVMDDFSTWVETVEEDGTIISRLEQYKPVDLVLNEYKDMMWAVMQKRSTTALADPLAYIWKSRDGASWEPHLINILGDDEQYRLVHLSIPAELAHCPCVHFGNDSLYFVGGSKTDISVYSNRITVVSLTNGGRSYIDAPADMKPRAMHAVVVYPDTTGNDNIWVIGGADKNGNGLNDVWRYNGDTWAAVPTTGVIFPKRCQFAATVQTDVNGEKSIWIGGGAVRYNGSTLNDLWVYKRAGWQKVRNSDGSADLQYSDEWLTAASLCYVRTNNNSVPDPATGSYRYILSSNINDITGVGKKLSCNWISAVDTARNYCKWSNVAVTTPELTAAFDTARSFAAATIGFNGCAWTIVMAYVSKGNIEVSRLYYACPMP</sequence>
<dbReference type="AlphaFoldDB" id="A0A6B9ZA72"/>
<dbReference type="EMBL" id="CP048113">
    <property type="protein sequence ID" value="QHS58411.1"/>
    <property type="molecule type" value="Genomic_DNA"/>
</dbReference>
<dbReference type="RefSeq" id="WP_162330114.1">
    <property type="nucleotide sequence ID" value="NZ_CP048113.1"/>
</dbReference>